<evidence type="ECO:0000256" key="3">
    <source>
        <dbReference type="PROSITE-ProRule" id="PRU10141"/>
    </source>
</evidence>
<dbReference type="PANTHER" id="PTHR24347">
    <property type="entry name" value="SERINE/THREONINE-PROTEIN KINASE"/>
    <property type="match status" value="1"/>
</dbReference>
<dbReference type="PROSITE" id="PS00108">
    <property type="entry name" value="PROTEIN_KINASE_ST"/>
    <property type="match status" value="1"/>
</dbReference>
<feature type="binding site" evidence="3">
    <location>
        <position position="33"/>
    </location>
    <ligand>
        <name>ATP</name>
        <dbReference type="ChEBI" id="CHEBI:30616"/>
    </ligand>
</feature>
<comment type="similarity">
    <text evidence="4">Belongs to the protein kinase superfamily.</text>
</comment>
<dbReference type="SUPFAM" id="SSF56112">
    <property type="entry name" value="Protein kinase-like (PK-like)"/>
    <property type="match status" value="1"/>
</dbReference>
<protein>
    <recommendedName>
        <fullName evidence="5">Protein kinase domain-containing protein</fullName>
    </recommendedName>
</protein>
<keyword evidence="4" id="KW-0418">Kinase</keyword>
<dbReference type="GO" id="GO:0004674">
    <property type="term" value="F:protein serine/threonine kinase activity"/>
    <property type="evidence" value="ECO:0007669"/>
    <property type="project" value="UniProtKB-KW"/>
</dbReference>
<dbReference type="SMART" id="SM00220">
    <property type="entry name" value="S_TKc"/>
    <property type="match status" value="1"/>
</dbReference>
<proteinExistence type="inferred from homology"/>
<evidence type="ECO:0000259" key="5">
    <source>
        <dbReference type="PROSITE" id="PS50011"/>
    </source>
</evidence>
<dbReference type="Pfam" id="PF00069">
    <property type="entry name" value="Pkinase"/>
    <property type="match status" value="2"/>
</dbReference>
<feature type="domain" description="Protein kinase" evidence="5">
    <location>
        <begin position="1"/>
        <end position="334"/>
    </location>
</feature>
<organism evidence="6">
    <name type="scientific">Neobodo designis</name>
    <name type="common">Flagellated protozoan</name>
    <name type="synonym">Bodo designis</name>
    <dbReference type="NCBI Taxonomy" id="312471"/>
    <lineage>
        <taxon>Eukaryota</taxon>
        <taxon>Discoba</taxon>
        <taxon>Euglenozoa</taxon>
        <taxon>Kinetoplastea</taxon>
        <taxon>Metakinetoplastina</taxon>
        <taxon>Neobodonida</taxon>
        <taxon>Neobodo</taxon>
    </lineage>
</organism>
<name>A0A7S1W5S2_NEODS</name>
<gene>
    <name evidence="6" type="ORF">NDES1114_LOCUS32403</name>
</gene>
<dbReference type="PROSITE" id="PS50011">
    <property type="entry name" value="PROTEIN_KINASE_DOM"/>
    <property type="match status" value="1"/>
</dbReference>
<evidence type="ECO:0000313" key="6">
    <source>
        <dbReference type="EMBL" id="CAD9150213.1"/>
    </source>
</evidence>
<dbReference type="AlphaFoldDB" id="A0A7S1W5S2"/>
<dbReference type="Gene3D" id="1.10.510.10">
    <property type="entry name" value="Transferase(Phosphotransferase) domain 1"/>
    <property type="match status" value="2"/>
</dbReference>
<dbReference type="InterPro" id="IPR011009">
    <property type="entry name" value="Kinase-like_dom_sf"/>
</dbReference>
<sequence length="418" mass="45464">MIGEGSFAFVYRAIRREPLPQHCLPANTPVALKVISKSKLTNDHAIRDVIKEVEIGRKLNHPGCVKVLEVLQSASEIFIVMELVDGVELFEVIRSAPKGRLSEAVACQITTQLLSAVHYLHTECRVVHRDLKPENVLVSGEPGSATNPLQVRVVDFGLAKYIGTSQRRGRLLAGVSANRMQAESSNFHQRAGFDQRMPQRTMSTASVDSMESASSHATSPLLTTPCGTLKYNAPEAVQTMMAHGGELQRTTKGDLVKREMYSIGAVVYVMLSGQLPFTATTKSALLQQMTAGPSFASARWSNVSETAKQFVAALLHADPAQRPTAKEALGHQWTQPYAPEFSPVQNRCPAVPSPNQAACDEDDVNIADDMGRRGMALAFDAVNDQLTDDAVHNTLPSSHVPQSNFTVCAPRVIPVEED</sequence>
<dbReference type="InterPro" id="IPR008271">
    <property type="entry name" value="Ser/Thr_kinase_AS"/>
</dbReference>
<dbReference type="EMBL" id="HBGF01048509">
    <property type="protein sequence ID" value="CAD9150213.1"/>
    <property type="molecule type" value="Transcribed_RNA"/>
</dbReference>
<keyword evidence="2 3" id="KW-0067">ATP-binding</keyword>
<keyword evidence="4" id="KW-0808">Transferase</keyword>
<accession>A0A7S1W5S2</accession>
<dbReference type="PROSITE" id="PS00107">
    <property type="entry name" value="PROTEIN_KINASE_ATP"/>
    <property type="match status" value="1"/>
</dbReference>
<evidence type="ECO:0000256" key="2">
    <source>
        <dbReference type="ARBA" id="ARBA00022840"/>
    </source>
</evidence>
<evidence type="ECO:0000256" key="1">
    <source>
        <dbReference type="ARBA" id="ARBA00022741"/>
    </source>
</evidence>
<dbReference type="InterPro" id="IPR017441">
    <property type="entry name" value="Protein_kinase_ATP_BS"/>
</dbReference>
<dbReference type="InterPro" id="IPR000719">
    <property type="entry name" value="Prot_kinase_dom"/>
</dbReference>
<keyword evidence="4" id="KW-0723">Serine/threonine-protein kinase</keyword>
<reference evidence="6" key="1">
    <citation type="submission" date="2021-01" db="EMBL/GenBank/DDBJ databases">
        <authorList>
            <person name="Corre E."/>
            <person name="Pelletier E."/>
            <person name="Niang G."/>
            <person name="Scheremetjew M."/>
            <person name="Finn R."/>
            <person name="Kale V."/>
            <person name="Holt S."/>
            <person name="Cochrane G."/>
            <person name="Meng A."/>
            <person name="Brown T."/>
            <person name="Cohen L."/>
        </authorList>
    </citation>
    <scope>NUCLEOTIDE SEQUENCE</scope>
    <source>
        <strain evidence="6">CCAP 1951/1</strain>
    </source>
</reference>
<dbReference type="GO" id="GO:0005524">
    <property type="term" value="F:ATP binding"/>
    <property type="evidence" value="ECO:0007669"/>
    <property type="project" value="UniProtKB-UniRule"/>
</dbReference>
<evidence type="ECO:0000256" key="4">
    <source>
        <dbReference type="RuleBase" id="RU000304"/>
    </source>
</evidence>
<keyword evidence="1 3" id="KW-0547">Nucleotide-binding</keyword>